<keyword evidence="1" id="KW-0732">Signal</keyword>
<protein>
    <recommendedName>
        <fullName evidence="4">WD40 repeat domain-containing protein</fullName>
    </recommendedName>
</protein>
<dbReference type="Gene3D" id="2.120.10.30">
    <property type="entry name" value="TolB, C-terminal domain"/>
    <property type="match status" value="1"/>
</dbReference>
<dbReference type="SUPFAM" id="SSF82171">
    <property type="entry name" value="DPP6 N-terminal domain-like"/>
    <property type="match status" value="1"/>
</dbReference>
<accession>A0A917QZP7</accession>
<dbReference type="EMBL" id="BMNT01000010">
    <property type="protein sequence ID" value="GGK78995.1"/>
    <property type="molecule type" value="Genomic_DNA"/>
</dbReference>
<evidence type="ECO:0000256" key="1">
    <source>
        <dbReference type="SAM" id="SignalP"/>
    </source>
</evidence>
<keyword evidence="3" id="KW-1185">Reference proteome</keyword>
<evidence type="ECO:0000313" key="2">
    <source>
        <dbReference type="EMBL" id="GGK78995.1"/>
    </source>
</evidence>
<evidence type="ECO:0008006" key="4">
    <source>
        <dbReference type="Google" id="ProtNLM"/>
    </source>
</evidence>
<gene>
    <name evidence="2" type="ORF">GCM10007964_22060</name>
</gene>
<sequence length="317" mass="32445">MKHRLPLATVSAAVLLAPLAASASADAASAATAVPATAHATAPAGTSARPLTGVAVYARYDRGYAVTRYTPAKGFTRLGVAPDTAQFSASPDGEKVAWVTAGGQVQVAAGAKPTTIAKGAPAGIPCLTPVWSPDSTKIAFPSRGTADALPVVIVNARGTGKRVAGSTTGTCHLAWSANGRYLAGYAGTTEGVFRLDLTTGRSVKVKGVKLSNHVQSLSPDGRRVVVRTLSPREPGGDGAWPTWYRPTIIDTATGAQVPIPVSGRLVGALYLPDGRLVVRVAGATHNTLVVLSASGKRLQRLAEPAAARTQALLHVVR</sequence>
<dbReference type="Pfam" id="PF07676">
    <property type="entry name" value="PD40"/>
    <property type="match status" value="1"/>
</dbReference>
<dbReference type="Proteomes" id="UP000645217">
    <property type="component" value="Unassembled WGS sequence"/>
</dbReference>
<dbReference type="RefSeq" id="WP_189162870.1">
    <property type="nucleotide sequence ID" value="NZ_BMNT01000010.1"/>
</dbReference>
<comment type="caution">
    <text evidence="2">The sequence shown here is derived from an EMBL/GenBank/DDBJ whole genome shotgun (WGS) entry which is preliminary data.</text>
</comment>
<reference evidence="2" key="1">
    <citation type="journal article" date="2014" name="Int. J. Syst. Evol. Microbiol.">
        <title>Complete genome sequence of Corynebacterium casei LMG S-19264T (=DSM 44701T), isolated from a smear-ripened cheese.</title>
        <authorList>
            <consortium name="US DOE Joint Genome Institute (JGI-PGF)"/>
            <person name="Walter F."/>
            <person name="Albersmeier A."/>
            <person name="Kalinowski J."/>
            <person name="Ruckert C."/>
        </authorList>
    </citation>
    <scope>NUCLEOTIDE SEQUENCE</scope>
    <source>
        <strain evidence="2">JCM 13064</strain>
    </source>
</reference>
<evidence type="ECO:0000313" key="3">
    <source>
        <dbReference type="Proteomes" id="UP000645217"/>
    </source>
</evidence>
<dbReference type="InterPro" id="IPR011659">
    <property type="entry name" value="WD40"/>
</dbReference>
<feature type="chain" id="PRO_5038599585" description="WD40 repeat domain-containing protein" evidence="1">
    <location>
        <begin position="28"/>
        <end position="317"/>
    </location>
</feature>
<dbReference type="InterPro" id="IPR011042">
    <property type="entry name" value="6-blade_b-propeller_TolB-like"/>
</dbReference>
<reference evidence="2" key="2">
    <citation type="submission" date="2020-09" db="EMBL/GenBank/DDBJ databases">
        <authorList>
            <person name="Sun Q."/>
            <person name="Ohkuma M."/>
        </authorList>
    </citation>
    <scope>NUCLEOTIDE SEQUENCE</scope>
    <source>
        <strain evidence="2">JCM 13064</strain>
    </source>
</reference>
<organism evidence="2 3">
    <name type="scientific">Sphaerisporangium melleum</name>
    <dbReference type="NCBI Taxonomy" id="321316"/>
    <lineage>
        <taxon>Bacteria</taxon>
        <taxon>Bacillati</taxon>
        <taxon>Actinomycetota</taxon>
        <taxon>Actinomycetes</taxon>
        <taxon>Streptosporangiales</taxon>
        <taxon>Streptosporangiaceae</taxon>
        <taxon>Sphaerisporangium</taxon>
    </lineage>
</organism>
<proteinExistence type="predicted"/>
<dbReference type="AlphaFoldDB" id="A0A917QZP7"/>
<feature type="signal peptide" evidence="1">
    <location>
        <begin position="1"/>
        <end position="27"/>
    </location>
</feature>
<name>A0A917QZP7_9ACTN</name>